<keyword evidence="7" id="KW-0807">Transducer</keyword>
<evidence type="ECO:0000256" key="3">
    <source>
        <dbReference type="ARBA" id="ARBA00022989"/>
    </source>
</evidence>
<dbReference type="PRINTS" id="PR00237">
    <property type="entry name" value="GPCRRHODOPSN"/>
</dbReference>
<dbReference type="EMBL" id="UYRS01018906">
    <property type="protein sequence ID" value="VDK41124.1"/>
    <property type="molecule type" value="Genomic_DNA"/>
</dbReference>
<keyword evidence="4" id="KW-0297">G-protein coupled receptor</keyword>
<dbReference type="PROSITE" id="PS50262">
    <property type="entry name" value="G_PROTEIN_RECEP_F1_2"/>
    <property type="match status" value="1"/>
</dbReference>
<dbReference type="WBParaSite" id="TASK_0000883801-mRNA-1">
    <property type="protein sequence ID" value="TASK_0000883801-mRNA-1"/>
    <property type="gene ID" value="TASK_0000883801"/>
</dbReference>
<keyword evidence="6" id="KW-0675">Receptor</keyword>
<keyword evidence="5 8" id="KW-0472">Membrane</keyword>
<proteinExistence type="predicted"/>
<dbReference type="OrthoDB" id="9990906at2759"/>
<organism evidence="12">
    <name type="scientific">Taenia asiatica</name>
    <name type="common">Asian tapeworm</name>
    <dbReference type="NCBI Taxonomy" id="60517"/>
    <lineage>
        <taxon>Eukaryota</taxon>
        <taxon>Metazoa</taxon>
        <taxon>Spiralia</taxon>
        <taxon>Lophotrochozoa</taxon>
        <taxon>Platyhelminthes</taxon>
        <taxon>Cestoda</taxon>
        <taxon>Eucestoda</taxon>
        <taxon>Cyclophyllidea</taxon>
        <taxon>Taeniidae</taxon>
        <taxon>Taenia</taxon>
    </lineage>
</organism>
<dbReference type="InterPro" id="IPR000276">
    <property type="entry name" value="GPCR_Rhodpsn"/>
</dbReference>
<keyword evidence="11" id="KW-1185">Reference proteome</keyword>
<name>A0A0R3WDJ4_TAEAS</name>
<evidence type="ECO:0000256" key="2">
    <source>
        <dbReference type="ARBA" id="ARBA00022692"/>
    </source>
</evidence>
<evidence type="ECO:0000256" key="7">
    <source>
        <dbReference type="ARBA" id="ARBA00023224"/>
    </source>
</evidence>
<gene>
    <name evidence="10" type="ORF">TASK_LOCUS8839</name>
</gene>
<evidence type="ECO:0000256" key="8">
    <source>
        <dbReference type="SAM" id="Phobius"/>
    </source>
</evidence>
<keyword evidence="3 8" id="KW-1133">Transmembrane helix</keyword>
<evidence type="ECO:0000313" key="12">
    <source>
        <dbReference type="WBParaSite" id="TASK_0000883801-mRNA-1"/>
    </source>
</evidence>
<evidence type="ECO:0000256" key="1">
    <source>
        <dbReference type="ARBA" id="ARBA00004141"/>
    </source>
</evidence>
<accession>A0A0R3WDJ4</accession>
<evidence type="ECO:0000256" key="4">
    <source>
        <dbReference type="ARBA" id="ARBA00023040"/>
    </source>
</evidence>
<feature type="transmembrane region" description="Helical" evidence="8">
    <location>
        <begin position="153"/>
        <end position="178"/>
    </location>
</feature>
<dbReference type="Pfam" id="PF00001">
    <property type="entry name" value="7tm_1"/>
    <property type="match status" value="1"/>
</dbReference>
<dbReference type="GO" id="GO:0004930">
    <property type="term" value="F:G protein-coupled receptor activity"/>
    <property type="evidence" value="ECO:0007669"/>
    <property type="project" value="UniProtKB-KW"/>
</dbReference>
<feature type="transmembrane region" description="Helical" evidence="8">
    <location>
        <begin position="119"/>
        <end position="141"/>
    </location>
</feature>
<dbReference type="PANTHER" id="PTHR24243">
    <property type="entry name" value="G-PROTEIN COUPLED RECEPTOR"/>
    <property type="match status" value="1"/>
</dbReference>
<feature type="transmembrane region" description="Helical" evidence="8">
    <location>
        <begin position="253"/>
        <end position="276"/>
    </location>
</feature>
<feature type="domain" description="G-protein coupled receptors family 1 profile" evidence="9">
    <location>
        <begin position="42"/>
        <end position="313"/>
    </location>
</feature>
<dbReference type="GO" id="GO:0005886">
    <property type="term" value="C:plasma membrane"/>
    <property type="evidence" value="ECO:0007669"/>
    <property type="project" value="TreeGrafter"/>
</dbReference>
<protein>
    <submittedName>
        <fullName evidence="12">G_PROTEIN_RECEP_F1_2 domain-containing protein</fullName>
    </submittedName>
</protein>
<keyword evidence="2 8" id="KW-0812">Transmembrane</keyword>
<dbReference type="SUPFAM" id="SSF81321">
    <property type="entry name" value="Family A G protein-coupled receptor-like"/>
    <property type="match status" value="1"/>
</dbReference>
<dbReference type="Gene3D" id="1.20.1070.10">
    <property type="entry name" value="Rhodopsin 7-helix transmembrane proteins"/>
    <property type="match status" value="1"/>
</dbReference>
<dbReference type="Proteomes" id="UP000282613">
    <property type="component" value="Unassembled WGS sequence"/>
</dbReference>
<feature type="transmembrane region" description="Helical" evidence="8">
    <location>
        <begin position="198"/>
        <end position="223"/>
    </location>
</feature>
<dbReference type="STRING" id="60517.A0A0R3WDJ4"/>
<comment type="subcellular location">
    <subcellularLocation>
        <location evidence="1">Membrane</location>
        <topology evidence="1">Multi-pass membrane protein</topology>
    </subcellularLocation>
</comment>
<evidence type="ECO:0000256" key="6">
    <source>
        <dbReference type="ARBA" id="ARBA00023170"/>
    </source>
</evidence>
<sequence length="335" mass="37515">MLNRQQGLENDRFASKFAEYSTLVGVFRAYASPIIAITGGLGNALIICLFWREKPRTRFSVFAISLALAHTISLIINTVLDDFLGRGLHYATGGAFSIKLDATSEVNCKLLEYLPNTMYFVASYLVVVFSIDRVLSTYYPIRFHACRYRKEAILACLMVAILGASGNIPTLLVQTLMVETEGNIACRMDRSRAMLADFAIVFTTIVTFFLPVIIVLVLNLVIVQQLWRAHRWRTTMTVGGRGAQEMGRITGHLAMSTCFLLLYLPLGIVVLMRLHVTVSLGEENTPRAIRIINMSKFLSSLKDVSYAVNCLIYAVFLPKFRARLVSLCGYRCTHN</sequence>
<dbReference type="AlphaFoldDB" id="A0A0R3WDJ4"/>
<reference evidence="10 11" key="2">
    <citation type="submission" date="2018-11" db="EMBL/GenBank/DDBJ databases">
        <authorList>
            <consortium name="Pathogen Informatics"/>
        </authorList>
    </citation>
    <scope>NUCLEOTIDE SEQUENCE [LARGE SCALE GENOMIC DNA]</scope>
</reference>
<dbReference type="InterPro" id="IPR017452">
    <property type="entry name" value="GPCR_Rhodpsn_7TM"/>
</dbReference>
<feature type="transmembrane region" description="Helical" evidence="8">
    <location>
        <begin position="30"/>
        <end position="52"/>
    </location>
</feature>
<evidence type="ECO:0000256" key="5">
    <source>
        <dbReference type="ARBA" id="ARBA00023136"/>
    </source>
</evidence>
<reference evidence="12" key="1">
    <citation type="submission" date="2017-02" db="UniProtKB">
        <authorList>
            <consortium name="WormBaseParasite"/>
        </authorList>
    </citation>
    <scope>IDENTIFICATION</scope>
</reference>
<dbReference type="PANTHER" id="PTHR24243:SF233">
    <property type="entry name" value="THYROTROPIN-RELEASING HORMONE RECEPTOR"/>
    <property type="match status" value="1"/>
</dbReference>
<evidence type="ECO:0000259" key="9">
    <source>
        <dbReference type="PROSITE" id="PS50262"/>
    </source>
</evidence>
<evidence type="ECO:0000313" key="10">
    <source>
        <dbReference type="EMBL" id="VDK41124.1"/>
    </source>
</evidence>
<feature type="transmembrane region" description="Helical" evidence="8">
    <location>
        <begin position="59"/>
        <end position="80"/>
    </location>
</feature>
<evidence type="ECO:0000313" key="11">
    <source>
        <dbReference type="Proteomes" id="UP000282613"/>
    </source>
</evidence>